<name>A0A8J3ZDA7_9ACTN</name>
<keyword evidence="1" id="KW-0732">Signal</keyword>
<dbReference type="RefSeq" id="WP_204005230.1">
    <property type="nucleotide sequence ID" value="NZ_BOPG01000058.1"/>
</dbReference>
<evidence type="ECO:0008006" key="4">
    <source>
        <dbReference type="Google" id="ProtNLM"/>
    </source>
</evidence>
<keyword evidence="3" id="KW-1185">Reference proteome</keyword>
<proteinExistence type="predicted"/>
<reference evidence="2" key="1">
    <citation type="submission" date="2021-01" db="EMBL/GenBank/DDBJ databases">
        <title>Whole genome shotgun sequence of Virgisporangium aurantiacum NBRC 16421.</title>
        <authorList>
            <person name="Komaki H."/>
            <person name="Tamura T."/>
        </authorList>
    </citation>
    <scope>NUCLEOTIDE SEQUENCE</scope>
    <source>
        <strain evidence="2">NBRC 16421</strain>
    </source>
</reference>
<feature type="chain" id="PRO_5035208930" description="Secreted protein" evidence="1">
    <location>
        <begin position="37"/>
        <end position="114"/>
    </location>
</feature>
<evidence type="ECO:0000313" key="3">
    <source>
        <dbReference type="Proteomes" id="UP000612585"/>
    </source>
</evidence>
<protein>
    <recommendedName>
        <fullName evidence="4">Secreted protein</fullName>
    </recommendedName>
</protein>
<accession>A0A8J3ZDA7</accession>
<evidence type="ECO:0000313" key="2">
    <source>
        <dbReference type="EMBL" id="GIJ60693.1"/>
    </source>
</evidence>
<evidence type="ECO:0000256" key="1">
    <source>
        <dbReference type="SAM" id="SignalP"/>
    </source>
</evidence>
<sequence length="114" mass="12445">MDAQRQAFLNGTKRAVAAAVLAGGAFVGMSATAAHAEPSPEPASTMMDGDCYTPDFVPWDHEKTCNNWVTFMFYDYQYTYSPNGSNVHCHVFDASWFGCGGYTHVGPKTRCGFV</sequence>
<dbReference type="Proteomes" id="UP000612585">
    <property type="component" value="Unassembled WGS sequence"/>
</dbReference>
<dbReference type="EMBL" id="BOPG01000058">
    <property type="protein sequence ID" value="GIJ60693.1"/>
    <property type="molecule type" value="Genomic_DNA"/>
</dbReference>
<organism evidence="2 3">
    <name type="scientific">Virgisporangium aurantiacum</name>
    <dbReference type="NCBI Taxonomy" id="175570"/>
    <lineage>
        <taxon>Bacteria</taxon>
        <taxon>Bacillati</taxon>
        <taxon>Actinomycetota</taxon>
        <taxon>Actinomycetes</taxon>
        <taxon>Micromonosporales</taxon>
        <taxon>Micromonosporaceae</taxon>
        <taxon>Virgisporangium</taxon>
    </lineage>
</organism>
<feature type="signal peptide" evidence="1">
    <location>
        <begin position="1"/>
        <end position="36"/>
    </location>
</feature>
<dbReference type="AlphaFoldDB" id="A0A8J3ZDA7"/>
<comment type="caution">
    <text evidence="2">The sequence shown here is derived from an EMBL/GenBank/DDBJ whole genome shotgun (WGS) entry which is preliminary data.</text>
</comment>
<gene>
    <name evidence="2" type="ORF">Vau01_082090</name>
</gene>